<evidence type="ECO:0000256" key="4">
    <source>
        <dbReference type="ARBA" id="ARBA00022833"/>
    </source>
</evidence>
<sequence>SRQRSVVWDHFNKSADNKYAVCQKCKKDFKYYGNTTNLKDHLKRKHPLTLNMAFVNEDDPDSELLTVTNLTGSSTSSISSSLPNNDLTTPEPPLEPPVKHQRQLRLYGSAKKNELSDADNKSIDKALIKMIVSDYQPLSIVENIGFKEYTNILQPLYTPPSRKLLSTKLLPIEYNVIVSKLKGMLRTVLNVSVTTDMWTSDSNKAYITVTCHFIFDDILYSPVLATREVHDSHTGENIAASLRLIFNEWEIGDKIVTVVSDNGANIKSAINQYLKKHHHPCVAHTLNLSVIEAINNNNELSQVIQTCKTIVGHFKHSTSATEKLKMYQNQMGLPQLKVKQDVSTRWNSKLILMERLLQIKAPLSAAITSLPRAPNGLTALEWELIEDCIPLLKPFESMTTELSGEKYPTLSMVIPLIRGLQRLGSLEGDKTSAKSTFIDPRLKKTAFGLEENANQVQKWIEEELCAMLSENKNEDLINNITISHDDTSIQDQTSSLWKHFDTKVAQVKTTATPSVM</sequence>
<accession>A0A6G0VN67</accession>
<protein>
    <submittedName>
        <fullName evidence="11">Zinc finger BED domain-containing protein 1-like</fullName>
    </submittedName>
</protein>
<dbReference type="AlphaFoldDB" id="A0A6G0VN67"/>
<evidence type="ECO:0000256" key="8">
    <source>
        <dbReference type="PROSITE-ProRule" id="PRU00027"/>
    </source>
</evidence>
<keyword evidence="2" id="KW-0479">Metal-binding</keyword>
<feature type="non-terminal residue" evidence="11">
    <location>
        <position position="1"/>
    </location>
</feature>
<keyword evidence="6" id="KW-0804">Transcription</keyword>
<dbReference type="GO" id="GO:0005634">
    <property type="term" value="C:nucleus"/>
    <property type="evidence" value="ECO:0007669"/>
    <property type="project" value="UniProtKB-SubCell"/>
</dbReference>
<evidence type="ECO:0000256" key="6">
    <source>
        <dbReference type="ARBA" id="ARBA00023163"/>
    </source>
</evidence>
<evidence type="ECO:0000313" key="12">
    <source>
        <dbReference type="Proteomes" id="UP000478052"/>
    </source>
</evidence>
<dbReference type="GO" id="GO:0008270">
    <property type="term" value="F:zinc ion binding"/>
    <property type="evidence" value="ECO:0007669"/>
    <property type="project" value="UniProtKB-KW"/>
</dbReference>
<feature type="domain" description="BED-type" evidence="10">
    <location>
        <begin position="2"/>
        <end position="53"/>
    </location>
</feature>
<reference evidence="11 12" key="1">
    <citation type="submission" date="2019-08" db="EMBL/GenBank/DDBJ databases">
        <title>Whole genome of Aphis craccivora.</title>
        <authorList>
            <person name="Voronova N.V."/>
            <person name="Shulinski R.S."/>
            <person name="Bandarenka Y.V."/>
            <person name="Zhorov D.G."/>
            <person name="Warner D."/>
        </authorList>
    </citation>
    <scope>NUCLEOTIDE SEQUENCE [LARGE SCALE GENOMIC DNA]</scope>
    <source>
        <strain evidence="11">180601</strain>
        <tissue evidence="11">Whole Body</tissue>
    </source>
</reference>
<dbReference type="Proteomes" id="UP000478052">
    <property type="component" value="Unassembled WGS sequence"/>
</dbReference>
<comment type="subcellular location">
    <subcellularLocation>
        <location evidence="1">Nucleus</location>
    </subcellularLocation>
</comment>
<dbReference type="PANTHER" id="PTHR46481">
    <property type="entry name" value="ZINC FINGER BED DOMAIN-CONTAINING PROTEIN 4"/>
    <property type="match status" value="1"/>
</dbReference>
<dbReference type="SMART" id="SM00614">
    <property type="entry name" value="ZnF_BED"/>
    <property type="match status" value="1"/>
</dbReference>
<dbReference type="SUPFAM" id="SSF53098">
    <property type="entry name" value="Ribonuclease H-like"/>
    <property type="match status" value="1"/>
</dbReference>
<evidence type="ECO:0000313" key="11">
    <source>
        <dbReference type="EMBL" id="KAF0702726.1"/>
    </source>
</evidence>
<evidence type="ECO:0000256" key="5">
    <source>
        <dbReference type="ARBA" id="ARBA00023015"/>
    </source>
</evidence>
<dbReference type="InterPro" id="IPR052035">
    <property type="entry name" value="ZnF_BED_domain_contain"/>
</dbReference>
<keyword evidence="7" id="KW-0539">Nucleus</keyword>
<evidence type="ECO:0000256" key="7">
    <source>
        <dbReference type="ARBA" id="ARBA00023242"/>
    </source>
</evidence>
<keyword evidence="12" id="KW-1185">Reference proteome</keyword>
<dbReference type="GO" id="GO:0009791">
    <property type="term" value="P:post-embryonic development"/>
    <property type="evidence" value="ECO:0007669"/>
    <property type="project" value="UniProtKB-ARBA"/>
</dbReference>
<feature type="region of interest" description="Disordered" evidence="9">
    <location>
        <begin position="73"/>
        <end position="99"/>
    </location>
</feature>
<dbReference type="PANTHER" id="PTHR46481:SF10">
    <property type="entry name" value="ZINC FINGER BED DOMAIN-CONTAINING PROTEIN 39"/>
    <property type="match status" value="1"/>
</dbReference>
<dbReference type="OrthoDB" id="6597442at2759"/>
<dbReference type="GO" id="GO:0003677">
    <property type="term" value="F:DNA binding"/>
    <property type="evidence" value="ECO:0007669"/>
    <property type="project" value="InterPro"/>
</dbReference>
<evidence type="ECO:0000256" key="3">
    <source>
        <dbReference type="ARBA" id="ARBA00022771"/>
    </source>
</evidence>
<name>A0A6G0VN67_APHCR</name>
<dbReference type="EMBL" id="VUJU01014171">
    <property type="protein sequence ID" value="KAF0702726.1"/>
    <property type="molecule type" value="Genomic_DNA"/>
</dbReference>
<dbReference type="SUPFAM" id="SSF140996">
    <property type="entry name" value="Hermes dimerisation domain"/>
    <property type="match status" value="1"/>
</dbReference>
<organism evidence="11 12">
    <name type="scientific">Aphis craccivora</name>
    <name type="common">Cowpea aphid</name>
    <dbReference type="NCBI Taxonomy" id="307492"/>
    <lineage>
        <taxon>Eukaryota</taxon>
        <taxon>Metazoa</taxon>
        <taxon>Ecdysozoa</taxon>
        <taxon>Arthropoda</taxon>
        <taxon>Hexapoda</taxon>
        <taxon>Insecta</taxon>
        <taxon>Pterygota</taxon>
        <taxon>Neoptera</taxon>
        <taxon>Paraneoptera</taxon>
        <taxon>Hemiptera</taxon>
        <taxon>Sternorrhyncha</taxon>
        <taxon>Aphidomorpha</taxon>
        <taxon>Aphidoidea</taxon>
        <taxon>Aphididae</taxon>
        <taxon>Aphidini</taxon>
        <taxon>Aphis</taxon>
        <taxon>Aphis</taxon>
    </lineage>
</organism>
<evidence type="ECO:0000259" key="10">
    <source>
        <dbReference type="PROSITE" id="PS50808"/>
    </source>
</evidence>
<keyword evidence="4" id="KW-0862">Zinc</keyword>
<evidence type="ECO:0000256" key="1">
    <source>
        <dbReference type="ARBA" id="ARBA00004123"/>
    </source>
</evidence>
<dbReference type="Pfam" id="PF02892">
    <property type="entry name" value="zf-BED"/>
    <property type="match status" value="1"/>
</dbReference>
<dbReference type="InterPro" id="IPR012337">
    <property type="entry name" value="RNaseH-like_sf"/>
</dbReference>
<dbReference type="SUPFAM" id="SSF57667">
    <property type="entry name" value="beta-beta-alpha zinc fingers"/>
    <property type="match status" value="1"/>
</dbReference>
<evidence type="ECO:0000256" key="2">
    <source>
        <dbReference type="ARBA" id="ARBA00022723"/>
    </source>
</evidence>
<dbReference type="PROSITE" id="PS50808">
    <property type="entry name" value="ZF_BED"/>
    <property type="match status" value="1"/>
</dbReference>
<gene>
    <name evidence="11" type="ORF">FWK35_00034729</name>
</gene>
<keyword evidence="5" id="KW-0805">Transcription regulation</keyword>
<keyword evidence="3 8" id="KW-0863">Zinc-finger</keyword>
<dbReference type="InterPro" id="IPR003656">
    <property type="entry name" value="Znf_BED"/>
</dbReference>
<feature type="non-terminal residue" evidence="11">
    <location>
        <position position="516"/>
    </location>
</feature>
<evidence type="ECO:0000256" key="9">
    <source>
        <dbReference type="SAM" id="MobiDB-lite"/>
    </source>
</evidence>
<dbReference type="InterPro" id="IPR036236">
    <property type="entry name" value="Znf_C2H2_sf"/>
</dbReference>
<proteinExistence type="predicted"/>
<comment type="caution">
    <text evidence="11">The sequence shown here is derived from an EMBL/GenBank/DDBJ whole genome shotgun (WGS) entry which is preliminary data.</text>
</comment>